<keyword evidence="1" id="KW-0378">Hydrolase</keyword>
<protein>
    <submittedName>
        <fullName evidence="1">Helicase</fullName>
    </submittedName>
</protein>
<dbReference type="EMBL" id="BSXG01000073">
    <property type="protein sequence ID" value="GME35812.1"/>
    <property type="molecule type" value="Genomic_DNA"/>
</dbReference>
<keyword evidence="1" id="KW-0547">Nucleotide-binding</keyword>
<accession>A0ACB5SD93</accession>
<evidence type="ECO:0000313" key="1">
    <source>
        <dbReference type="EMBL" id="GME35812.1"/>
    </source>
</evidence>
<dbReference type="Proteomes" id="UP001165186">
    <property type="component" value="Unassembled WGS sequence"/>
</dbReference>
<evidence type="ECO:0000313" key="2">
    <source>
        <dbReference type="Proteomes" id="UP001165186"/>
    </source>
</evidence>
<reference evidence="1" key="1">
    <citation type="submission" date="2024-09" db="EMBL/GenBank/DDBJ databases">
        <title>Draft Genome Sequences of Neofusicoccum parvum.</title>
        <authorList>
            <person name="Ashida A."/>
            <person name="Camagna M."/>
            <person name="Tanaka A."/>
            <person name="Takemoto D."/>
        </authorList>
    </citation>
    <scope>NUCLEOTIDE SEQUENCE</scope>
    <source>
        <strain evidence="1">PPO83</strain>
    </source>
</reference>
<comment type="caution">
    <text evidence="1">The sequence shown here is derived from an EMBL/GenBank/DDBJ whole genome shotgun (WGS) entry which is preliminary data.</text>
</comment>
<keyword evidence="2" id="KW-1185">Reference proteome</keyword>
<gene>
    <name evidence="1" type="primary">g1822</name>
    <name evidence="1" type="ORF">NpPPO83_00001822</name>
</gene>
<keyword evidence="1" id="KW-0067">ATP-binding</keyword>
<proteinExistence type="predicted"/>
<sequence length="446" mass="51145">MEDQVSHLKALHIQAFHINGELSYEQRRFIMNALREPQVEKFIQVLYVTPEMLSKNQAMVNLLQDLHRRQQFARIVIDEAHCVSQWGHDFRPDYKALGEVRRQFQGVPVMALTATATENVKVDVIHNLGIQGCEVFAQSFNRPNLFYEVRSKGKREDILQNIADIIKTGYRAQSGIVYCLSRKKCELVAQQLREKHNISAQHYHAGMDPEQKSETQKAWQAGRYKVIVATIAFGMGIDKPDVRFVIHHSIPKSLEGYYQETGRAGRDGKRSGCYLFYGYQDTNILRKMIDEGDGSQQQKERQYAMLRNVVQFCENTADCRRVQVLAYFNESFKAEDCNAECDNCNSTITFEHRDFTDLAAKAVDLVERIHKQKVTLLHCVDVFRGGYAKRIKELGHDSLREYGSGSELERGDAERLFQRLVSEGALEEDNRVNRGGIARQAQGTRG</sequence>
<name>A0ACB5SD93_9PEZI</name>
<keyword evidence="1" id="KW-0347">Helicase</keyword>
<organism evidence="1 2">
    <name type="scientific">Neofusicoccum parvum</name>
    <dbReference type="NCBI Taxonomy" id="310453"/>
    <lineage>
        <taxon>Eukaryota</taxon>
        <taxon>Fungi</taxon>
        <taxon>Dikarya</taxon>
        <taxon>Ascomycota</taxon>
        <taxon>Pezizomycotina</taxon>
        <taxon>Dothideomycetes</taxon>
        <taxon>Dothideomycetes incertae sedis</taxon>
        <taxon>Botryosphaeriales</taxon>
        <taxon>Botryosphaeriaceae</taxon>
        <taxon>Neofusicoccum</taxon>
    </lineage>
</organism>